<keyword evidence="3" id="KW-1185">Reference proteome</keyword>
<comment type="caution">
    <text evidence="2">The sequence shown here is derived from an EMBL/GenBank/DDBJ whole genome shotgun (WGS) entry which is preliminary data.</text>
</comment>
<protein>
    <submittedName>
        <fullName evidence="2">Aldo/keto reductase</fullName>
    </submittedName>
</protein>
<dbReference type="EMBL" id="JAAVJF010000001">
    <property type="protein sequence ID" value="NYR14498.1"/>
    <property type="molecule type" value="Genomic_DNA"/>
</dbReference>
<gene>
    <name evidence="2" type="ORF">HC235_00630</name>
</gene>
<dbReference type="PANTHER" id="PTHR43638">
    <property type="entry name" value="OXIDOREDUCTASE, ALDO/KETO REDUCTASE FAMILY PROTEIN"/>
    <property type="match status" value="1"/>
</dbReference>
<sequence>MMKCAKNAGCVSELALGTFGVGGDFWAADTSKDYQWIQALRKGFELGIKLVDTSELYGRGHAEELVRIAASDIDDVLVITKIHPSAATEDEVAKRVAASAERLGRTPWGVALHWMPIRGHICDVVRALEAVVERGLAERYGLSNVTASQLQQALTCFKRHPPAFVENKYSLLYRRDELDVMPLAQREGLMYLAYSPLERGALALDPFLGQIASKYGKTAAQIALAWYVKIPGLVPVVKAARVEHVLENAEALRIKLSDSDWEAIDRQFYTYRHETR</sequence>
<evidence type="ECO:0000259" key="1">
    <source>
        <dbReference type="Pfam" id="PF00248"/>
    </source>
</evidence>
<organism evidence="2 3">
    <name type="scientific">Pyrobaculum arsenaticum</name>
    <dbReference type="NCBI Taxonomy" id="121277"/>
    <lineage>
        <taxon>Archaea</taxon>
        <taxon>Thermoproteota</taxon>
        <taxon>Thermoprotei</taxon>
        <taxon>Thermoproteales</taxon>
        <taxon>Thermoproteaceae</taxon>
        <taxon>Pyrobaculum</taxon>
    </lineage>
</organism>
<dbReference type="SUPFAM" id="SSF51430">
    <property type="entry name" value="NAD(P)-linked oxidoreductase"/>
    <property type="match status" value="1"/>
</dbReference>
<dbReference type="PRINTS" id="PR00069">
    <property type="entry name" value="ALDKETRDTASE"/>
</dbReference>
<dbReference type="Gene3D" id="3.20.20.100">
    <property type="entry name" value="NADP-dependent oxidoreductase domain"/>
    <property type="match status" value="1"/>
</dbReference>
<feature type="domain" description="NADP-dependent oxidoreductase" evidence="1">
    <location>
        <begin position="14"/>
        <end position="266"/>
    </location>
</feature>
<name>A0A7L4P5U5_9CREN</name>
<dbReference type="AlphaFoldDB" id="A0A7L4P5U5"/>
<dbReference type="PANTHER" id="PTHR43638:SF3">
    <property type="entry name" value="ALDEHYDE REDUCTASE"/>
    <property type="match status" value="1"/>
</dbReference>
<proteinExistence type="predicted"/>
<dbReference type="InterPro" id="IPR023210">
    <property type="entry name" value="NADP_OxRdtase_dom"/>
</dbReference>
<dbReference type="InterPro" id="IPR036812">
    <property type="entry name" value="NAD(P)_OxRdtase_dom_sf"/>
</dbReference>
<dbReference type="InterPro" id="IPR020471">
    <property type="entry name" value="AKR"/>
</dbReference>
<accession>A0A7L4P5U5</accession>
<dbReference type="Pfam" id="PF00248">
    <property type="entry name" value="Aldo_ket_red"/>
    <property type="match status" value="1"/>
</dbReference>
<reference evidence="2 3" key="1">
    <citation type="journal article" date="2020" name="Nat. Commun.">
        <title>The structures of two archaeal type IV pili illuminate evolutionary relationships.</title>
        <authorList>
            <person name="Wang F."/>
            <person name="Baquero D.P."/>
            <person name="Su Z."/>
            <person name="Beltran L.C."/>
            <person name="Prangishvili D."/>
            <person name="Krupovic M."/>
            <person name="Egelman E.H."/>
        </authorList>
    </citation>
    <scope>NUCLEOTIDE SEQUENCE [LARGE SCALE GENOMIC DNA]</scope>
    <source>
        <strain evidence="2 3">2GA</strain>
    </source>
</reference>
<evidence type="ECO:0000313" key="3">
    <source>
        <dbReference type="Proteomes" id="UP000554766"/>
    </source>
</evidence>
<dbReference type="GO" id="GO:0016491">
    <property type="term" value="F:oxidoreductase activity"/>
    <property type="evidence" value="ECO:0007669"/>
    <property type="project" value="InterPro"/>
</dbReference>
<evidence type="ECO:0000313" key="2">
    <source>
        <dbReference type="EMBL" id="NYR14498.1"/>
    </source>
</evidence>
<dbReference type="Proteomes" id="UP000554766">
    <property type="component" value="Unassembled WGS sequence"/>
</dbReference>